<evidence type="ECO:0000256" key="2">
    <source>
        <dbReference type="SAM" id="Phobius"/>
    </source>
</evidence>
<evidence type="ECO:0000256" key="1">
    <source>
        <dbReference type="ARBA" id="ARBA00022990"/>
    </source>
</evidence>
<dbReference type="Proteomes" id="UP000645828">
    <property type="component" value="Unassembled WGS sequence"/>
</dbReference>
<sequence length="407" mass="46203">MKRVLMHSLRCFFSRVGLLSKPRLLPWCATKPPGWSQLFKSSACKGNFTYMIAKKCQRGQKIYTHTHTHTHTHKMKCLNFFLRLAYVVTPLWRLSCEEQFKVKFEAQKKILQRLESYFQKLNGVNVTTSAPRAEGLCCLFHPIISSHIYLSSSRGHSYIPFIAVLFGFICPVVLLLPCLLQPVINGYQNKSTFSSAMESCFLFHEGGYWCELIFCTDSRGHTMAIITFHPQELRQTLKKFFTTGPGAVCDLTSLYFQESTMMHCSHQQSPYQLLFGEPHLFEDLLGLKMCISPEAFFQINNAGAEVLYRTVRELSVIGLSLVQYISQVLGINLVEQAVEDARWTAAFNGLCCPPDSAKKLFGESFVLRKAVPVDLFSHTLHCKLVLLLTCESASYGTAGSLLRLRFQ</sequence>
<keyword evidence="4" id="KW-1185">Reference proteome</keyword>
<keyword evidence="1" id="KW-0007">Acetylation</keyword>
<organism evidence="3 4">
    <name type="scientific">Nyctereutes procyonoides</name>
    <name type="common">Raccoon dog</name>
    <name type="synonym">Canis procyonoides</name>
    <dbReference type="NCBI Taxonomy" id="34880"/>
    <lineage>
        <taxon>Eukaryota</taxon>
        <taxon>Metazoa</taxon>
        <taxon>Chordata</taxon>
        <taxon>Craniata</taxon>
        <taxon>Vertebrata</taxon>
        <taxon>Euteleostomi</taxon>
        <taxon>Mammalia</taxon>
        <taxon>Eutheria</taxon>
        <taxon>Laurasiatheria</taxon>
        <taxon>Carnivora</taxon>
        <taxon>Caniformia</taxon>
        <taxon>Canidae</taxon>
        <taxon>Nyctereutes</taxon>
    </lineage>
</organism>
<dbReference type="SUPFAM" id="SSF53335">
    <property type="entry name" value="S-adenosyl-L-methionine-dependent methyltransferases"/>
    <property type="match status" value="1"/>
</dbReference>
<dbReference type="EMBL" id="CAJHUB010000754">
    <property type="protein sequence ID" value="CAD7682426.1"/>
    <property type="molecule type" value="Genomic_DNA"/>
</dbReference>
<dbReference type="PANTHER" id="PTHR45904:SF1">
    <property type="entry name" value="TRNA (URACIL-5-)-METHYLTRANSFERASE HOMOLOG B"/>
    <property type="match status" value="1"/>
</dbReference>
<dbReference type="InterPro" id="IPR045850">
    <property type="entry name" value="TRM2_met"/>
</dbReference>
<dbReference type="GO" id="GO:0003723">
    <property type="term" value="F:RNA binding"/>
    <property type="evidence" value="ECO:0007669"/>
    <property type="project" value="TreeGrafter"/>
</dbReference>
<evidence type="ECO:0000313" key="4">
    <source>
        <dbReference type="Proteomes" id="UP000645828"/>
    </source>
</evidence>
<reference evidence="3" key="1">
    <citation type="submission" date="2020-12" db="EMBL/GenBank/DDBJ databases">
        <authorList>
            <consortium name="Molecular Ecology Group"/>
        </authorList>
    </citation>
    <scope>NUCLEOTIDE SEQUENCE</scope>
    <source>
        <strain evidence="3">TBG_1078</strain>
    </source>
</reference>
<evidence type="ECO:0000313" key="3">
    <source>
        <dbReference type="EMBL" id="CAD7682426.1"/>
    </source>
</evidence>
<name>A0A811Z136_NYCPR</name>
<keyword evidence="2" id="KW-0472">Membrane</keyword>
<accession>A0A811Z136</accession>
<comment type="caution">
    <text evidence="3">The sequence shown here is derived from an EMBL/GenBank/DDBJ whole genome shotgun (WGS) entry which is preliminary data.</text>
</comment>
<dbReference type="PANTHER" id="PTHR45904">
    <property type="entry name" value="TRNA (URACIL-5-)-METHYLTRANSFERASE"/>
    <property type="match status" value="1"/>
</dbReference>
<dbReference type="InterPro" id="IPR029063">
    <property type="entry name" value="SAM-dependent_MTases_sf"/>
</dbReference>
<gene>
    <name evidence="3" type="ORF">NYPRO_LOCUS15218</name>
</gene>
<keyword evidence="2" id="KW-0812">Transmembrane</keyword>
<proteinExistence type="predicted"/>
<feature type="transmembrane region" description="Helical" evidence="2">
    <location>
        <begin position="158"/>
        <end position="184"/>
    </location>
</feature>
<keyword evidence="2" id="KW-1133">Transmembrane helix</keyword>
<protein>
    <submittedName>
        <fullName evidence="3">(raccoon dog) hypothetical protein</fullName>
    </submittedName>
</protein>
<dbReference type="Gene3D" id="2.40.50.1070">
    <property type="match status" value="1"/>
</dbReference>
<dbReference type="AlphaFoldDB" id="A0A811Z136"/>